<feature type="transmembrane region" description="Helical" evidence="13">
    <location>
        <begin position="190"/>
        <end position="211"/>
    </location>
</feature>
<dbReference type="Pfam" id="PF10613">
    <property type="entry name" value="Lig_chan-Glu_bd"/>
    <property type="match status" value="1"/>
</dbReference>
<keyword evidence="5 13" id="KW-0812">Transmembrane</keyword>
<organism evidence="15 16">
    <name type="scientific">Nephila pilipes</name>
    <name type="common">Giant wood spider</name>
    <name type="synonym">Nephila maculata</name>
    <dbReference type="NCBI Taxonomy" id="299642"/>
    <lineage>
        <taxon>Eukaryota</taxon>
        <taxon>Metazoa</taxon>
        <taxon>Ecdysozoa</taxon>
        <taxon>Arthropoda</taxon>
        <taxon>Chelicerata</taxon>
        <taxon>Arachnida</taxon>
        <taxon>Araneae</taxon>
        <taxon>Araneomorphae</taxon>
        <taxon>Entelegynae</taxon>
        <taxon>Araneoidea</taxon>
        <taxon>Nephilidae</taxon>
        <taxon>Nephila</taxon>
    </lineage>
</organism>
<dbReference type="SMART" id="SM00918">
    <property type="entry name" value="Lig_chan-Glu_bd"/>
    <property type="match status" value="1"/>
</dbReference>
<dbReference type="PANTHER" id="PTHR42643">
    <property type="entry name" value="IONOTROPIC RECEPTOR 20A-RELATED"/>
    <property type="match status" value="1"/>
</dbReference>
<evidence type="ECO:0000256" key="8">
    <source>
        <dbReference type="ARBA" id="ARBA00023136"/>
    </source>
</evidence>
<dbReference type="InterPro" id="IPR001320">
    <property type="entry name" value="Iontro_rcpt_C"/>
</dbReference>
<keyword evidence="6 13" id="KW-1133">Transmembrane helix</keyword>
<keyword evidence="16" id="KW-1185">Reference proteome</keyword>
<sequence length="385" mass="44168">MKFPKFLKIAVNNMQGVCDLKINAQGKLELFDGGEKGFLELLSDVFHFDYELVQPPDKMWGLPLEGGNWSGLIGVVQHGEADIGLCSVAINEEREKAVSFTEEYDIKWVVFATRLPEKLPGFMNIVLPFSLTVWLCIMCIFIVKPFLWKYFLKTQYSLRTLFMFLLASLLKLSINIKYNGFKECAIMGTWFWGAAVICFSYSAVMLSFLTLPMKEEMIRTVPQLSKAVVAGSFQCYVIEGASITKVMRDSQLDYVRELGEVIENNNWFVEPKKESIEKILKENRAAVVANSDLFVDMFHREISVSEDYFFSMRAGLVMNKNFCCKEALNAKIKQIVQTGFYHEWKKGNRFRYRVKSYAFESNLYENMRPIGLTDMLGAFILLGIG</sequence>
<keyword evidence="3" id="KW-0813">Transport</keyword>
<proteinExistence type="inferred from homology"/>
<evidence type="ECO:0000256" key="5">
    <source>
        <dbReference type="ARBA" id="ARBA00022692"/>
    </source>
</evidence>
<dbReference type="GO" id="GO:0050906">
    <property type="term" value="P:detection of stimulus involved in sensory perception"/>
    <property type="evidence" value="ECO:0007669"/>
    <property type="project" value="UniProtKB-ARBA"/>
</dbReference>
<evidence type="ECO:0000259" key="14">
    <source>
        <dbReference type="SMART" id="SM00918"/>
    </source>
</evidence>
<dbReference type="InterPro" id="IPR019594">
    <property type="entry name" value="Glu/Gly-bd"/>
</dbReference>
<evidence type="ECO:0000256" key="7">
    <source>
        <dbReference type="ARBA" id="ARBA00023065"/>
    </source>
</evidence>
<keyword evidence="9" id="KW-0675">Receptor</keyword>
<feature type="transmembrane region" description="Helical" evidence="13">
    <location>
        <begin position="160"/>
        <end position="178"/>
    </location>
</feature>
<evidence type="ECO:0000256" key="1">
    <source>
        <dbReference type="ARBA" id="ARBA00004651"/>
    </source>
</evidence>
<comment type="similarity">
    <text evidence="2">Belongs to the glutamate-gated ion channel (TC 1.A.10.1) family.</text>
</comment>
<dbReference type="Gene3D" id="3.40.190.10">
    <property type="entry name" value="Periplasmic binding protein-like II"/>
    <property type="match status" value="1"/>
</dbReference>
<evidence type="ECO:0000256" key="12">
    <source>
        <dbReference type="ARBA" id="ARBA00023303"/>
    </source>
</evidence>
<evidence type="ECO:0000313" key="15">
    <source>
        <dbReference type="EMBL" id="GFU27217.1"/>
    </source>
</evidence>
<accession>A0A8X6QIL9</accession>
<reference evidence="15" key="1">
    <citation type="submission" date="2020-08" db="EMBL/GenBank/DDBJ databases">
        <title>Multicomponent nature underlies the extraordinary mechanical properties of spider dragline silk.</title>
        <authorList>
            <person name="Kono N."/>
            <person name="Nakamura H."/>
            <person name="Mori M."/>
            <person name="Yoshida Y."/>
            <person name="Ohtoshi R."/>
            <person name="Malay A.D."/>
            <person name="Moran D.A.P."/>
            <person name="Tomita M."/>
            <person name="Numata K."/>
            <person name="Arakawa K."/>
        </authorList>
    </citation>
    <scope>NUCLEOTIDE SEQUENCE</scope>
</reference>
<evidence type="ECO:0000256" key="4">
    <source>
        <dbReference type="ARBA" id="ARBA00022475"/>
    </source>
</evidence>
<dbReference type="GO" id="GO:0005886">
    <property type="term" value="C:plasma membrane"/>
    <property type="evidence" value="ECO:0007669"/>
    <property type="project" value="UniProtKB-SubCell"/>
</dbReference>
<evidence type="ECO:0000313" key="16">
    <source>
        <dbReference type="Proteomes" id="UP000887013"/>
    </source>
</evidence>
<evidence type="ECO:0000256" key="13">
    <source>
        <dbReference type="SAM" id="Phobius"/>
    </source>
</evidence>
<dbReference type="OrthoDB" id="5984008at2759"/>
<feature type="non-terminal residue" evidence="15">
    <location>
        <position position="385"/>
    </location>
</feature>
<evidence type="ECO:0000256" key="3">
    <source>
        <dbReference type="ARBA" id="ARBA00022448"/>
    </source>
</evidence>
<dbReference type="SUPFAM" id="SSF53850">
    <property type="entry name" value="Periplasmic binding protein-like II"/>
    <property type="match status" value="1"/>
</dbReference>
<keyword evidence="12" id="KW-0407">Ion channel</keyword>
<protein>
    <submittedName>
        <fullName evidence="15">Lig_chan-Glu_bd domain-containing protein</fullName>
    </submittedName>
</protein>
<dbReference type="Pfam" id="PF00060">
    <property type="entry name" value="Lig_chan"/>
    <property type="match status" value="1"/>
</dbReference>
<evidence type="ECO:0000256" key="10">
    <source>
        <dbReference type="ARBA" id="ARBA00023180"/>
    </source>
</evidence>
<comment type="subcellular location">
    <subcellularLocation>
        <location evidence="1">Cell membrane</location>
        <topology evidence="1">Multi-pass membrane protein</topology>
    </subcellularLocation>
</comment>
<evidence type="ECO:0000256" key="2">
    <source>
        <dbReference type="ARBA" id="ARBA00008685"/>
    </source>
</evidence>
<evidence type="ECO:0000256" key="11">
    <source>
        <dbReference type="ARBA" id="ARBA00023286"/>
    </source>
</evidence>
<dbReference type="EMBL" id="BMAW01082015">
    <property type="protein sequence ID" value="GFU27217.1"/>
    <property type="molecule type" value="Genomic_DNA"/>
</dbReference>
<evidence type="ECO:0000256" key="9">
    <source>
        <dbReference type="ARBA" id="ARBA00023170"/>
    </source>
</evidence>
<keyword evidence="7" id="KW-0406">Ion transport</keyword>
<feature type="transmembrane region" description="Helical" evidence="13">
    <location>
        <begin position="125"/>
        <end position="148"/>
    </location>
</feature>
<keyword evidence="4" id="KW-1003">Cell membrane</keyword>
<feature type="domain" description="Ionotropic glutamate receptor L-glutamate and glycine-binding" evidence="14">
    <location>
        <begin position="20"/>
        <end position="78"/>
    </location>
</feature>
<keyword evidence="10" id="KW-0325">Glycoprotein</keyword>
<comment type="caution">
    <text evidence="15">The sequence shown here is derived from an EMBL/GenBank/DDBJ whole genome shotgun (WGS) entry which is preliminary data.</text>
</comment>
<keyword evidence="8 13" id="KW-0472">Membrane</keyword>
<keyword evidence="11" id="KW-1071">Ligand-gated ion channel</keyword>
<dbReference type="InterPro" id="IPR052192">
    <property type="entry name" value="Insect_Ionotropic_Sensory_Rcpt"/>
</dbReference>
<gene>
    <name evidence="15" type="primary">AVEN_138439_1</name>
    <name evidence="15" type="ORF">NPIL_58991</name>
</gene>
<evidence type="ECO:0000256" key="6">
    <source>
        <dbReference type="ARBA" id="ARBA00022989"/>
    </source>
</evidence>
<dbReference type="GO" id="GO:0015276">
    <property type="term" value="F:ligand-gated monoatomic ion channel activity"/>
    <property type="evidence" value="ECO:0007669"/>
    <property type="project" value="InterPro"/>
</dbReference>
<dbReference type="PANTHER" id="PTHR42643:SF24">
    <property type="entry name" value="IONOTROPIC RECEPTOR 60A"/>
    <property type="match status" value="1"/>
</dbReference>
<name>A0A8X6QIL9_NEPPI</name>
<dbReference type="AlphaFoldDB" id="A0A8X6QIL9"/>
<dbReference type="Proteomes" id="UP000887013">
    <property type="component" value="Unassembled WGS sequence"/>
</dbReference>